<dbReference type="Pfam" id="PF00067">
    <property type="entry name" value="p450"/>
    <property type="match status" value="1"/>
</dbReference>
<keyword evidence="11" id="KW-0503">Monooxygenase</keyword>
<comment type="similarity">
    <text evidence="4">Belongs to the cytochrome P450 family.</text>
</comment>
<dbReference type="GO" id="GO:0005789">
    <property type="term" value="C:endoplasmic reticulum membrane"/>
    <property type="evidence" value="ECO:0007669"/>
    <property type="project" value="UniProtKB-SubCell"/>
</dbReference>
<name>A0A140DKV5_RHYFE</name>
<dbReference type="SUPFAM" id="SSF48264">
    <property type="entry name" value="Cytochrome P450"/>
    <property type="match status" value="1"/>
</dbReference>
<evidence type="ECO:0000256" key="2">
    <source>
        <dbReference type="ARBA" id="ARBA00004174"/>
    </source>
</evidence>
<evidence type="ECO:0000256" key="11">
    <source>
        <dbReference type="ARBA" id="ARBA00023033"/>
    </source>
</evidence>
<proteinExistence type="evidence at transcript level"/>
<dbReference type="GO" id="GO:0016705">
    <property type="term" value="F:oxidoreductase activity, acting on paired donors, with incorporation or reduction of molecular oxygen"/>
    <property type="evidence" value="ECO:0007669"/>
    <property type="project" value="InterPro"/>
</dbReference>
<reference evidence="13" key="1">
    <citation type="submission" date="2015-09" db="EMBL/GenBank/DDBJ databases">
        <title>Molecular characterization of Rhynchophorus ferrugineus (Olivier) (Coleoptera: Curculionidae) transcriptome.</title>
        <authorList>
            <person name="Hussain A."/>
            <person name="Rizwan-ul-Haq M."/>
            <person name="Al-Ayedh H."/>
            <person name="Al-Jabr A.M."/>
        </authorList>
    </citation>
    <scope>NUCLEOTIDE SEQUENCE</scope>
    <source>
        <strain evidence="13">RPWSSHCyp37</strain>
    </source>
</reference>
<dbReference type="AlphaFoldDB" id="A0A140DKV5"/>
<evidence type="ECO:0000256" key="3">
    <source>
        <dbReference type="ARBA" id="ARBA00004406"/>
    </source>
</evidence>
<organism evidence="13">
    <name type="scientific">Rhynchophorus ferrugineus</name>
    <name type="common">Red palm weevil</name>
    <name type="synonym">Curculio ferrugineus</name>
    <dbReference type="NCBI Taxonomy" id="354439"/>
    <lineage>
        <taxon>Eukaryota</taxon>
        <taxon>Metazoa</taxon>
        <taxon>Ecdysozoa</taxon>
        <taxon>Arthropoda</taxon>
        <taxon>Hexapoda</taxon>
        <taxon>Insecta</taxon>
        <taxon>Pterygota</taxon>
        <taxon>Neoptera</taxon>
        <taxon>Endopterygota</taxon>
        <taxon>Coleoptera</taxon>
        <taxon>Polyphaga</taxon>
        <taxon>Cucujiformia</taxon>
        <taxon>Curculionidae</taxon>
        <taxon>Dryophthorinae</taxon>
        <taxon>Rhynchophorus</taxon>
    </lineage>
</organism>
<dbReference type="PANTHER" id="PTHR24292">
    <property type="entry name" value="CYTOCHROME P450"/>
    <property type="match status" value="1"/>
</dbReference>
<dbReference type="InterPro" id="IPR050476">
    <property type="entry name" value="Insect_CytP450_Detox"/>
</dbReference>
<keyword evidence="12" id="KW-0472">Membrane</keyword>
<evidence type="ECO:0000256" key="7">
    <source>
        <dbReference type="ARBA" id="ARBA00022824"/>
    </source>
</evidence>
<keyword evidence="7" id="KW-0256">Endoplasmic reticulum</keyword>
<evidence type="ECO:0000256" key="5">
    <source>
        <dbReference type="ARBA" id="ARBA00022617"/>
    </source>
</evidence>
<keyword evidence="9" id="KW-0560">Oxidoreductase</keyword>
<keyword evidence="6" id="KW-0479">Metal-binding</keyword>
<feature type="non-terminal residue" evidence="13">
    <location>
        <position position="1"/>
    </location>
</feature>
<evidence type="ECO:0000256" key="1">
    <source>
        <dbReference type="ARBA" id="ARBA00001971"/>
    </source>
</evidence>
<accession>A0A140DKV5</accession>
<evidence type="ECO:0000256" key="9">
    <source>
        <dbReference type="ARBA" id="ARBA00023002"/>
    </source>
</evidence>
<dbReference type="InterPro" id="IPR036396">
    <property type="entry name" value="Cyt_P450_sf"/>
</dbReference>
<dbReference type="InterPro" id="IPR001128">
    <property type="entry name" value="Cyt_P450"/>
</dbReference>
<dbReference type="GO" id="GO:0004497">
    <property type="term" value="F:monooxygenase activity"/>
    <property type="evidence" value="ECO:0007669"/>
    <property type="project" value="UniProtKB-KW"/>
</dbReference>
<dbReference type="PANTHER" id="PTHR24292:SF100">
    <property type="entry name" value="CYTOCHROME P450 6A16, ISOFORM B-RELATED"/>
    <property type="match status" value="1"/>
</dbReference>
<comment type="cofactor">
    <cofactor evidence="1">
        <name>heme</name>
        <dbReference type="ChEBI" id="CHEBI:30413"/>
    </cofactor>
</comment>
<protein>
    <submittedName>
        <fullName evidence="13">Cytochrome P450</fullName>
    </submittedName>
</protein>
<evidence type="ECO:0000256" key="4">
    <source>
        <dbReference type="ARBA" id="ARBA00010617"/>
    </source>
</evidence>
<evidence type="ECO:0000256" key="10">
    <source>
        <dbReference type="ARBA" id="ARBA00023004"/>
    </source>
</evidence>
<dbReference type="PRINTS" id="PR00464">
    <property type="entry name" value="EP450II"/>
</dbReference>
<evidence type="ECO:0000313" key="13">
    <source>
        <dbReference type="EMBL" id="AMK48570.1"/>
    </source>
</evidence>
<evidence type="ECO:0000256" key="6">
    <source>
        <dbReference type="ARBA" id="ARBA00022723"/>
    </source>
</evidence>
<keyword evidence="10" id="KW-0408">Iron</keyword>
<dbReference type="GO" id="GO:0020037">
    <property type="term" value="F:heme binding"/>
    <property type="evidence" value="ECO:0007669"/>
    <property type="project" value="InterPro"/>
</dbReference>
<dbReference type="InterPro" id="IPR002402">
    <property type="entry name" value="Cyt_P450_E_grp-II"/>
</dbReference>
<feature type="non-terminal residue" evidence="13">
    <location>
        <position position="251"/>
    </location>
</feature>
<dbReference type="GO" id="GO:0005506">
    <property type="term" value="F:iron ion binding"/>
    <property type="evidence" value="ECO:0007669"/>
    <property type="project" value="InterPro"/>
</dbReference>
<evidence type="ECO:0000256" key="8">
    <source>
        <dbReference type="ARBA" id="ARBA00022848"/>
    </source>
</evidence>
<sequence>PQLSPHFIYGDLQLALTNVKNNAELFYDFYQHFRRMGVRYGGVYAFTGAIFTPVDPEIIKLILLKDFDHFTAHFPNFSKKTIFVKGLFHLEGEDWRNTRKKLTPTFTSGKMKMMFELMAAKTAGLEDLVGKIADSDSVLKVKETLERFTTDVIGSCGFGLECNSMKDPDSEFLKYGRRIFESPAKPPSLLMRMFLRPGQAQKKHVETEEFFKNVVVDTMKYRSENKVTRKDFLQLMIQLKNQGAVSEDDSV</sequence>
<keyword evidence="8" id="KW-0492">Microsome</keyword>
<keyword evidence="5" id="KW-0349">Heme</keyword>
<dbReference type="EMBL" id="KT748789">
    <property type="protein sequence ID" value="AMK48570.1"/>
    <property type="molecule type" value="mRNA"/>
</dbReference>
<comment type="subcellular location">
    <subcellularLocation>
        <location evidence="3">Endoplasmic reticulum membrane</location>
        <topology evidence="3">Peripheral membrane protein</topology>
    </subcellularLocation>
    <subcellularLocation>
        <location evidence="2">Microsome membrane</location>
        <topology evidence="2">Peripheral membrane protein</topology>
    </subcellularLocation>
</comment>
<evidence type="ECO:0000256" key="12">
    <source>
        <dbReference type="ARBA" id="ARBA00023136"/>
    </source>
</evidence>
<dbReference type="Gene3D" id="1.10.630.10">
    <property type="entry name" value="Cytochrome P450"/>
    <property type="match status" value="1"/>
</dbReference>